<dbReference type="Gene3D" id="3.30.470.20">
    <property type="entry name" value="ATP-grasp fold, B domain"/>
    <property type="match status" value="1"/>
</dbReference>
<dbReference type="InterPro" id="IPR016185">
    <property type="entry name" value="PreATP-grasp_dom_sf"/>
</dbReference>
<sequence>MKVLVIGSGGREHALAWKLAQSPKVHKVFVAPGNAGTAAEPQIQNVAITDLAKLVEFAKGEKVALTVVGPEAALAAGAVDLFRARGLRIFGPTRAAAQLESSKSFAKNFMQRHGIPTAAYRTFDDAALAHAHVDASPAPIVVKADGLAAGKGVVVAMTRDEAHAAIDAMLGSAEATSAAPAAPARRAGDDVPRARVVIEEFLAGEEASFIVVSDGTRVLPLATSQDHKRLLDGDRGPNTGGMGAYSPAPVVTPNVHARVMQDIVLPTIDGMAADGTPFTGFLYVGLMIDAEGHPRVVEFNARLGDPEAQVILMRLKTDLVDVLSSATAPTGSAPALDEIALQWDRRSALGVVMASSGYPERPRTGDAISGLPADAADCKVFHASTAERDGTVVTSGGRVLCVTALGDSVKLAQHRAYETVRSIHFDGAQARRDIGHLAIKR</sequence>
<dbReference type="Gene3D" id="3.30.1490.20">
    <property type="entry name" value="ATP-grasp fold, A domain"/>
    <property type="match status" value="1"/>
</dbReference>
<dbReference type="EMBL" id="JABWMJ010000002">
    <property type="protein sequence ID" value="NUZ05320.1"/>
    <property type="molecule type" value="Genomic_DNA"/>
</dbReference>
<evidence type="ECO:0000256" key="4">
    <source>
        <dbReference type="ARBA" id="ARBA00013255"/>
    </source>
</evidence>
<dbReference type="Proteomes" id="UP000529637">
    <property type="component" value="Unassembled WGS sequence"/>
</dbReference>
<evidence type="ECO:0000256" key="8">
    <source>
        <dbReference type="ARBA" id="ARBA00022755"/>
    </source>
</evidence>
<dbReference type="InterPro" id="IPR013815">
    <property type="entry name" value="ATP_grasp_subdomain_1"/>
</dbReference>
<evidence type="ECO:0000256" key="14">
    <source>
        <dbReference type="ARBA" id="ARBA00042864"/>
    </source>
</evidence>
<dbReference type="GO" id="GO:0005524">
    <property type="term" value="F:ATP binding"/>
    <property type="evidence" value="ECO:0007669"/>
    <property type="project" value="UniProtKB-UniRule"/>
</dbReference>
<keyword evidence="7 16" id="KW-0547">Nucleotide-binding</keyword>
<evidence type="ECO:0000256" key="6">
    <source>
        <dbReference type="ARBA" id="ARBA00022723"/>
    </source>
</evidence>
<evidence type="ECO:0000256" key="10">
    <source>
        <dbReference type="ARBA" id="ARBA00022842"/>
    </source>
</evidence>
<dbReference type="PROSITE" id="PS50975">
    <property type="entry name" value="ATP_GRASP"/>
    <property type="match status" value="1"/>
</dbReference>
<name>A0A7Y6NLB4_9BURK</name>
<evidence type="ECO:0000313" key="18">
    <source>
        <dbReference type="EMBL" id="NUZ05320.1"/>
    </source>
</evidence>
<dbReference type="SMART" id="SM01209">
    <property type="entry name" value="GARS_A"/>
    <property type="match status" value="1"/>
</dbReference>
<accession>A0A7Y6NLB4</accession>
<evidence type="ECO:0000256" key="1">
    <source>
        <dbReference type="ARBA" id="ARBA00001936"/>
    </source>
</evidence>
<dbReference type="SUPFAM" id="SSF56059">
    <property type="entry name" value="Glutathione synthetase ATP-binding domain-like"/>
    <property type="match status" value="1"/>
</dbReference>
<dbReference type="SUPFAM" id="SSF52440">
    <property type="entry name" value="PreATP-grasp domain"/>
    <property type="match status" value="1"/>
</dbReference>
<protein>
    <recommendedName>
        <fullName evidence="4 15">Phosphoribosylamine--glycine ligase</fullName>
        <ecNumber evidence="4 15">6.3.4.13</ecNumber>
    </recommendedName>
    <alternativeName>
        <fullName evidence="15">GARS</fullName>
    </alternativeName>
    <alternativeName>
        <fullName evidence="13 15">Glycinamide ribonucleotide synthetase</fullName>
    </alternativeName>
    <alternativeName>
        <fullName evidence="14 15">Phosphoribosylglycinamide synthetase</fullName>
    </alternativeName>
</protein>
<keyword evidence="5 15" id="KW-0436">Ligase</keyword>
<organism evidence="18 19">
    <name type="scientific">Piscinibacter koreensis</name>
    <dbReference type="NCBI Taxonomy" id="2742824"/>
    <lineage>
        <taxon>Bacteria</taxon>
        <taxon>Pseudomonadati</taxon>
        <taxon>Pseudomonadota</taxon>
        <taxon>Betaproteobacteria</taxon>
        <taxon>Burkholderiales</taxon>
        <taxon>Sphaerotilaceae</taxon>
        <taxon>Piscinibacter</taxon>
    </lineage>
</organism>
<dbReference type="GO" id="GO:0046872">
    <property type="term" value="F:metal ion binding"/>
    <property type="evidence" value="ECO:0007669"/>
    <property type="project" value="UniProtKB-KW"/>
</dbReference>
<dbReference type="EC" id="6.3.4.13" evidence="4 15"/>
<dbReference type="InterPro" id="IPR037123">
    <property type="entry name" value="PRibGlycinamide_synth_C_sf"/>
</dbReference>
<dbReference type="FunFam" id="3.90.600.10:FF:000001">
    <property type="entry name" value="Trifunctional purine biosynthetic protein adenosine-3"/>
    <property type="match status" value="1"/>
</dbReference>
<keyword evidence="19" id="KW-1185">Reference proteome</keyword>
<dbReference type="SMART" id="SM01210">
    <property type="entry name" value="GARS_C"/>
    <property type="match status" value="1"/>
</dbReference>
<dbReference type="InterPro" id="IPR011054">
    <property type="entry name" value="Rudment_hybrid_motif"/>
</dbReference>
<evidence type="ECO:0000256" key="13">
    <source>
        <dbReference type="ARBA" id="ARBA00042242"/>
    </source>
</evidence>
<evidence type="ECO:0000256" key="7">
    <source>
        <dbReference type="ARBA" id="ARBA00022741"/>
    </source>
</evidence>
<dbReference type="FunFam" id="3.30.470.20:FF:000031">
    <property type="entry name" value="Phosphoribosylamine--glycine ligase"/>
    <property type="match status" value="1"/>
</dbReference>
<comment type="pathway">
    <text evidence="3 15">Purine metabolism; IMP biosynthesis via de novo pathway; N(1)-(5-phospho-D-ribosyl)glycinamide from 5-phospho-alpha-D-ribose 1-diphosphate: step 2/2.</text>
</comment>
<dbReference type="SUPFAM" id="SSF51246">
    <property type="entry name" value="Rudiment single hybrid motif"/>
    <property type="match status" value="1"/>
</dbReference>
<dbReference type="Pfam" id="PF02844">
    <property type="entry name" value="GARS_N"/>
    <property type="match status" value="1"/>
</dbReference>
<gene>
    <name evidence="15 18" type="primary">purD</name>
    <name evidence="18" type="ORF">HQN59_06050</name>
</gene>
<dbReference type="GO" id="GO:0009113">
    <property type="term" value="P:purine nucleobase biosynthetic process"/>
    <property type="evidence" value="ECO:0007669"/>
    <property type="project" value="InterPro"/>
</dbReference>
<keyword evidence="8 15" id="KW-0658">Purine biosynthesis</keyword>
<proteinExistence type="inferred from homology"/>
<dbReference type="PANTHER" id="PTHR43472">
    <property type="entry name" value="PHOSPHORIBOSYLAMINE--GLYCINE LIGASE"/>
    <property type="match status" value="1"/>
</dbReference>
<keyword evidence="10" id="KW-0460">Magnesium</keyword>
<evidence type="ECO:0000256" key="12">
    <source>
        <dbReference type="ARBA" id="ARBA00038345"/>
    </source>
</evidence>
<dbReference type="UniPathway" id="UPA00074">
    <property type="reaction ID" value="UER00125"/>
</dbReference>
<evidence type="ECO:0000256" key="3">
    <source>
        <dbReference type="ARBA" id="ARBA00005174"/>
    </source>
</evidence>
<dbReference type="Pfam" id="PF01071">
    <property type="entry name" value="GARS_A"/>
    <property type="match status" value="1"/>
</dbReference>
<reference evidence="18 19" key="1">
    <citation type="submission" date="2020-06" db="EMBL/GenBank/DDBJ databases">
        <title>Schlegella sp. ID0723 isolated from air conditioner.</title>
        <authorList>
            <person name="Kim D.Y."/>
            <person name="Kim D.-U."/>
        </authorList>
    </citation>
    <scope>NUCLEOTIDE SEQUENCE [LARGE SCALE GENOMIC DNA]</scope>
    <source>
        <strain evidence="18 19">ID0723</strain>
    </source>
</reference>
<dbReference type="InterPro" id="IPR000115">
    <property type="entry name" value="PRibGlycinamide_synth"/>
</dbReference>
<comment type="cofactor">
    <cofactor evidence="2">
        <name>Mg(2+)</name>
        <dbReference type="ChEBI" id="CHEBI:18420"/>
    </cofactor>
</comment>
<feature type="domain" description="ATP-grasp" evidence="17">
    <location>
        <begin position="107"/>
        <end position="328"/>
    </location>
</feature>
<dbReference type="PROSITE" id="PS00184">
    <property type="entry name" value="GARS"/>
    <property type="match status" value="1"/>
</dbReference>
<dbReference type="Gene3D" id="3.40.50.20">
    <property type="match status" value="1"/>
</dbReference>
<dbReference type="InterPro" id="IPR020559">
    <property type="entry name" value="PRibGlycinamide_synth_CS"/>
</dbReference>
<comment type="similarity">
    <text evidence="12 15">Belongs to the GARS family.</text>
</comment>
<dbReference type="FunFam" id="3.40.50.20:FF:000006">
    <property type="entry name" value="Phosphoribosylamine--glycine ligase, chloroplastic"/>
    <property type="match status" value="1"/>
</dbReference>
<evidence type="ECO:0000256" key="9">
    <source>
        <dbReference type="ARBA" id="ARBA00022840"/>
    </source>
</evidence>
<dbReference type="NCBIfam" id="TIGR00877">
    <property type="entry name" value="purD"/>
    <property type="match status" value="1"/>
</dbReference>
<comment type="cofactor">
    <cofactor evidence="1">
        <name>Mn(2+)</name>
        <dbReference type="ChEBI" id="CHEBI:29035"/>
    </cofactor>
</comment>
<dbReference type="Pfam" id="PF02843">
    <property type="entry name" value="GARS_C"/>
    <property type="match status" value="1"/>
</dbReference>
<dbReference type="InterPro" id="IPR020562">
    <property type="entry name" value="PRibGlycinamide_synth_N"/>
</dbReference>
<dbReference type="InterPro" id="IPR020561">
    <property type="entry name" value="PRibGlycinamid_synth_ATP-grasp"/>
</dbReference>
<dbReference type="InterPro" id="IPR020560">
    <property type="entry name" value="PRibGlycinamide_synth_C-dom"/>
</dbReference>
<comment type="catalytic activity">
    <reaction evidence="15">
        <text>5-phospho-beta-D-ribosylamine + glycine + ATP = N(1)-(5-phospho-beta-D-ribosyl)glycinamide + ADP + phosphate + H(+)</text>
        <dbReference type="Rhea" id="RHEA:17453"/>
        <dbReference type="ChEBI" id="CHEBI:15378"/>
        <dbReference type="ChEBI" id="CHEBI:30616"/>
        <dbReference type="ChEBI" id="CHEBI:43474"/>
        <dbReference type="ChEBI" id="CHEBI:57305"/>
        <dbReference type="ChEBI" id="CHEBI:58681"/>
        <dbReference type="ChEBI" id="CHEBI:143788"/>
        <dbReference type="ChEBI" id="CHEBI:456216"/>
        <dbReference type="EC" id="6.3.4.13"/>
    </reaction>
</comment>
<comment type="caution">
    <text evidence="18">The sequence shown here is derived from an EMBL/GenBank/DDBJ whole genome shotgun (WGS) entry which is preliminary data.</text>
</comment>
<dbReference type="Gene3D" id="3.90.600.10">
    <property type="entry name" value="Phosphoribosylglycinamide synthetase, C-terminal domain"/>
    <property type="match status" value="1"/>
</dbReference>
<keyword evidence="9 16" id="KW-0067">ATP-binding</keyword>
<evidence type="ECO:0000259" key="17">
    <source>
        <dbReference type="PROSITE" id="PS50975"/>
    </source>
</evidence>
<keyword evidence="11" id="KW-0464">Manganese</keyword>
<dbReference type="AlphaFoldDB" id="A0A7Y6NLB4"/>
<dbReference type="GO" id="GO:0004637">
    <property type="term" value="F:phosphoribosylamine-glycine ligase activity"/>
    <property type="evidence" value="ECO:0007669"/>
    <property type="project" value="UniProtKB-UniRule"/>
</dbReference>
<dbReference type="InterPro" id="IPR011761">
    <property type="entry name" value="ATP-grasp"/>
</dbReference>
<dbReference type="GO" id="GO:0006189">
    <property type="term" value="P:'de novo' IMP biosynthetic process"/>
    <property type="evidence" value="ECO:0007669"/>
    <property type="project" value="UniProtKB-UniRule"/>
</dbReference>
<evidence type="ECO:0000256" key="16">
    <source>
        <dbReference type="PROSITE-ProRule" id="PRU00409"/>
    </source>
</evidence>
<evidence type="ECO:0000256" key="5">
    <source>
        <dbReference type="ARBA" id="ARBA00022598"/>
    </source>
</evidence>
<evidence type="ECO:0000256" key="2">
    <source>
        <dbReference type="ARBA" id="ARBA00001946"/>
    </source>
</evidence>
<evidence type="ECO:0000256" key="15">
    <source>
        <dbReference type="HAMAP-Rule" id="MF_00138"/>
    </source>
</evidence>
<dbReference type="RefSeq" id="WP_176067078.1">
    <property type="nucleotide sequence ID" value="NZ_JABWMJ010000002.1"/>
</dbReference>
<evidence type="ECO:0000256" key="11">
    <source>
        <dbReference type="ARBA" id="ARBA00023211"/>
    </source>
</evidence>
<evidence type="ECO:0000313" key="19">
    <source>
        <dbReference type="Proteomes" id="UP000529637"/>
    </source>
</evidence>
<dbReference type="HAMAP" id="MF_00138">
    <property type="entry name" value="GARS"/>
    <property type="match status" value="1"/>
</dbReference>
<keyword evidence="6" id="KW-0479">Metal-binding</keyword>
<dbReference type="PANTHER" id="PTHR43472:SF1">
    <property type="entry name" value="PHOSPHORIBOSYLAMINE--GLYCINE LIGASE, CHLOROPLASTIC"/>
    <property type="match status" value="1"/>
</dbReference>